<accession>A0A382NDZ5</accession>
<evidence type="ECO:0008006" key="2">
    <source>
        <dbReference type="Google" id="ProtNLM"/>
    </source>
</evidence>
<gene>
    <name evidence="1" type="ORF">METZ01_LOCUS311311</name>
</gene>
<proteinExistence type="predicted"/>
<dbReference type="EMBL" id="UINC01099303">
    <property type="protein sequence ID" value="SVC58457.1"/>
    <property type="molecule type" value="Genomic_DNA"/>
</dbReference>
<feature type="non-terminal residue" evidence="1">
    <location>
        <position position="24"/>
    </location>
</feature>
<sequence>MIILGMHFGHDGAVSIIKDGEVLS</sequence>
<name>A0A382NDZ5_9ZZZZ</name>
<dbReference type="AlphaFoldDB" id="A0A382NDZ5"/>
<protein>
    <recommendedName>
        <fullName evidence="2">Carbamoyltransferase domain-containing protein</fullName>
    </recommendedName>
</protein>
<evidence type="ECO:0000313" key="1">
    <source>
        <dbReference type="EMBL" id="SVC58457.1"/>
    </source>
</evidence>
<reference evidence="1" key="1">
    <citation type="submission" date="2018-05" db="EMBL/GenBank/DDBJ databases">
        <authorList>
            <person name="Lanie J.A."/>
            <person name="Ng W.-L."/>
            <person name="Kazmierczak K.M."/>
            <person name="Andrzejewski T.M."/>
            <person name="Davidsen T.M."/>
            <person name="Wayne K.J."/>
            <person name="Tettelin H."/>
            <person name="Glass J.I."/>
            <person name="Rusch D."/>
            <person name="Podicherti R."/>
            <person name="Tsui H.-C.T."/>
            <person name="Winkler M.E."/>
        </authorList>
    </citation>
    <scope>NUCLEOTIDE SEQUENCE</scope>
</reference>
<organism evidence="1">
    <name type="scientific">marine metagenome</name>
    <dbReference type="NCBI Taxonomy" id="408172"/>
    <lineage>
        <taxon>unclassified sequences</taxon>
        <taxon>metagenomes</taxon>
        <taxon>ecological metagenomes</taxon>
    </lineage>
</organism>